<evidence type="ECO:0000313" key="2">
    <source>
        <dbReference type="Proteomes" id="UP001162992"/>
    </source>
</evidence>
<proteinExistence type="predicted"/>
<keyword evidence="2" id="KW-1185">Reference proteome</keyword>
<dbReference type="EMBL" id="CM055101">
    <property type="protein sequence ID" value="KAJ7540106.1"/>
    <property type="molecule type" value="Genomic_DNA"/>
</dbReference>
<reference evidence="2" key="1">
    <citation type="journal article" date="2024" name="Proc. Natl. Acad. Sci. U.S.A.">
        <title>Extraordinary preservation of gene collinearity over three hundred million years revealed in homosporous lycophytes.</title>
        <authorList>
            <person name="Li C."/>
            <person name="Wickell D."/>
            <person name="Kuo L.Y."/>
            <person name="Chen X."/>
            <person name="Nie B."/>
            <person name="Liao X."/>
            <person name="Peng D."/>
            <person name="Ji J."/>
            <person name="Jenkins J."/>
            <person name="Williams M."/>
            <person name="Shu S."/>
            <person name="Plott C."/>
            <person name="Barry K."/>
            <person name="Rajasekar S."/>
            <person name="Grimwood J."/>
            <person name="Han X."/>
            <person name="Sun S."/>
            <person name="Hou Z."/>
            <person name="He W."/>
            <person name="Dai G."/>
            <person name="Sun C."/>
            <person name="Schmutz J."/>
            <person name="Leebens-Mack J.H."/>
            <person name="Li F.W."/>
            <person name="Wang L."/>
        </authorList>
    </citation>
    <scope>NUCLEOTIDE SEQUENCE [LARGE SCALE GENOMIC DNA]</scope>
    <source>
        <strain evidence="2">cv. PW_Plant_1</strain>
    </source>
</reference>
<name>A0ACC2CDM7_DIPCM</name>
<protein>
    <submittedName>
        <fullName evidence="1">Uncharacterized protein</fullName>
    </submittedName>
</protein>
<dbReference type="Proteomes" id="UP001162992">
    <property type="component" value="Chromosome 10"/>
</dbReference>
<evidence type="ECO:0000313" key="1">
    <source>
        <dbReference type="EMBL" id="KAJ7540106.1"/>
    </source>
</evidence>
<organism evidence="1 2">
    <name type="scientific">Diphasiastrum complanatum</name>
    <name type="common">Issler's clubmoss</name>
    <name type="synonym">Lycopodium complanatum</name>
    <dbReference type="NCBI Taxonomy" id="34168"/>
    <lineage>
        <taxon>Eukaryota</taxon>
        <taxon>Viridiplantae</taxon>
        <taxon>Streptophyta</taxon>
        <taxon>Embryophyta</taxon>
        <taxon>Tracheophyta</taxon>
        <taxon>Lycopodiopsida</taxon>
        <taxon>Lycopodiales</taxon>
        <taxon>Lycopodiaceae</taxon>
        <taxon>Lycopodioideae</taxon>
        <taxon>Diphasiastrum</taxon>
    </lineage>
</organism>
<comment type="caution">
    <text evidence="1">The sequence shown here is derived from an EMBL/GenBank/DDBJ whole genome shotgun (WGS) entry which is preliminary data.</text>
</comment>
<accession>A0ACC2CDM7</accession>
<sequence>MLSHIHTKNTLLLPPPPPPLFFSLSLSLSTRARACVCVQGKMSACGDRCHIQGAAAISLSFSSLPFIASVCFFFLGSQVKLGDERPSDLRQKIPITEGSVKLKDPVSQTNMKQESPHSQRDMKQEPANNALPSVESKGVCSLSYSVGHSEKSCPASSEDADTPREAEEEAKEASLVLTSLKRRALDRQSSNTYGNGPESAFEGEKGTESTIDSAPDSKRISQERSMGADFSGQPKKSELKDVMLGKKRGRQTVFLETNESLQRARPAKILATPRSTVTPNSSLNPLLRQAKDSPRPLSNASSEKLGDSVARKAMPVTRQDMDYGSDSRRASEFPEKTSGSSEEKGVPLALSRDSSSRLGDNETKVEKPHFQRPSVRRPGESGQTRIEDVEQKHVPHQMHRSTSKKHAVVPKRHLPSPGAYQPQDASIERLHRETTSNKLWQIPGELDLQRVPGSFASVEEYVQVFEPLLFEESRAQLHSVWEELSDSSSKDVHIPVSIKNLEKRERGWYDVTVLPLDPRKKLSFKEGDIGVISTPRPGSDGRCKGRRKETAAEEEKLGEEPKRVAGTVRRYIPVDVRDSHGAILHFHVSESDLENRGRGAAISSNASSILGHFQNSNVIWYLTVLGSLATTQREYVALHAFQRLNAQMIKAMLKPQADHFPQYDQEPPAMPTCFTAPFIQRLHDNFNGPQLSAIQWAAMHTAAGSSNTGKEIGKRQEPWPFTLVQGPPGTGKTHTVWGMLNVIHLVQYQHYYAGLLKKLAPGSLSPTVDNSSSLYNDERGWIDDLLQKMDSNLARMLPKLCPKPRMLVCAPSNAATDELLSRVLDRGFIDGEMKTYRPDVARVGTDPQSRAAQAVSVERRSDQLLGRSREEVLTWLQQLRVRERNLAQNVTNVQRDLQATAAARSQGTVGVDPEMLAARDQARDSKLQQLAALVEERDKLLVEMSRLCIVESASRPGGVGIPQEEARGKLEASFASEAEVVFTTVSSSGRRLFTNLARGFDIVVIDEAAQASEVAVLPPLSLGAGRCVLVGDPQQLPATVISRVADTMQYSRSLFERFQQAGCPTIMLTVQYRMHPQIRDFPSRYFYQGRLVDSDGVKDLPDEVFHKDPMLQPYLFYDISHGRESHGGSVSYQNVVEAQFAARLYQHLKSVLQSAGTFKLSVGIISPYKLQLKCLQKEFESVLGTDPNLKEVYINTVDAFQGQERDVIIMSCVRASSHGVGFVADIRRMNVALTRARRSLWVIGNATTLLKSEDWAALITDSKTRGCFVPFETSVLRGLIPAPFPGGNHTRDSGLLQIPRHGGALIRNMHAGVQFAQEGKDGKQVATSKVASYGKPRQKSQGSQAVGQYLNGPLNQQRHRIDRDKDPDHGQVSK</sequence>
<gene>
    <name evidence="1" type="ORF">O6H91_10G001500</name>
</gene>